<keyword evidence="1" id="KW-1133">Transmembrane helix</keyword>
<evidence type="ECO:0000256" key="1">
    <source>
        <dbReference type="SAM" id="Phobius"/>
    </source>
</evidence>
<name>A0A964W3P5_9CLOT</name>
<organism evidence="2 3">
    <name type="scientific">Clostridium chromiireducens</name>
    <dbReference type="NCBI Taxonomy" id="225345"/>
    <lineage>
        <taxon>Bacteria</taxon>
        <taxon>Bacillati</taxon>
        <taxon>Bacillota</taxon>
        <taxon>Clostridia</taxon>
        <taxon>Eubacteriales</taxon>
        <taxon>Clostridiaceae</taxon>
        <taxon>Clostridium</taxon>
    </lineage>
</organism>
<dbReference type="Proteomes" id="UP000656077">
    <property type="component" value="Unassembled WGS sequence"/>
</dbReference>
<dbReference type="RefSeq" id="WP_160360285.1">
    <property type="nucleotide sequence ID" value="NZ_JBLZIA010000004.1"/>
</dbReference>
<keyword evidence="1" id="KW-0472">Membrane</keyword>
<evidence type="ECO:0000313" key="2">
    <source>
        <dbReference type="EMBL" id="MVX65575.1"/>
    </source>
</evidence>
<evidence type="ECO:0000313" key="3">
    <source>
        <dbReference type="Proteomes" id="UP000656077"/>
    </source>
</evidence>
<gene>
    <name evidence="2" type="ORF">GKZ28_17990</name>
</gene>
<keyword evidence="1" id="KW-0812">Transmembrane</keyword>
<comment type="caution">
    <text evidence="2">The sequence shown here is derived from an EMBL/GenBank/DDBJ whole genome shotgun (WGS) entry which is preliminary data.</text>
</comment>
<dbReference type="AlphaFoldDB" id="A0A964W3P5"/>
<feature type="transmembrane region" description="Helical" evidence="1">
    <location>
        <begin position="6"/>
        <end position="23"/>
    </location>
</feature>
<proteinExistence type="predicted"/>
<accession>A0A964W3P5</accession>
<reference evidence="2" key="1">
    <citation type="submission" date="2019-12" db="EMBL/GenBank/DDBJ databases">
        <title>Microbes associate with the intestines of laboratory mice.</title>
        <authorList>
            <person name="Navarre W."/>
            <person name="Wong E."/>
        </authorList>
    </citation>
    <scope>NUCLEOTIDE SEQUENCE</scope>
    <source>
        <strain evidence="2">NM79_F5</strain>
    </source>
</reference>
<feature type="transmembrane region" description="Helical" evidence="1">
    <location>
        <begin position="30"/>
        <end position="52"/>
    </location>
</feature>
<protein>
    <submittedName>
        <fullName evidence="2">Uncharacterized protein</fullName>
    </submittedName>
</protein>
<sequence length="55" mass="5993">MSITTILILIFFIAALGITIGILKRNKVVLIISIAMCILTIAFALFLVFVLIPAM</sequence>
<dbReference type="EMBL" id="WSRQ01000034">
    <property type="protein sequence ID" value="MVX65575.1"/>
    <property type="molecule type" value="Genomic_DNA"/>
</dbReference>